<dbReference type="EMBL" id="LXEV01000027">
    <property type="protein sequence ID" value="OAT46156.1"/>
    <property type="molecule type" value="Genomic_DNA"/>
</dbReference>
<accession>A0AAJ3HRI6</accession>
<comment type="caution">
    <text evidence="1">The sequence shown here is derived from an EMBL/GenBank/DDBJ whole genome shotgun (WGS) entry which is preliminary data.</text>
</comment>
<name>A0AAJ3HRI6_PROHU</name>
<evidence type="ECO:0000313" key="2">
    <source>
        <dbReference type="Proteomes" id="UP000078250"/>
    </source>
</evidence>
<dbReference type="Proteomes" id="UP000078250">
    <property type="component" value="Unassembled WGS sequence"/>
</dbReference>
<keyword evidence="2" id="KW-1185">Reference proteome</keyword>
<evidence type="ECO:0000313" key="1">
    <source>
        <dbReference type="EMBL" id="OAT46156.1"/>
    </source>
</evidence>
<organism evidence="1 2">
    <name type="scientific">Proteus hauseri ATCC 700826</name>
    <dbReference type="NCBI Taxonomy" id="1354271"/>
    <lineage>
        <taxon>Bacteria</taxon>
        <taxon>Pseudomonadati</taxon>
        <taxon>Pseudomonadota</taxon>
        <taxon>Gammaproteobacteria</taxon>
        <taxon>Enterobacterales</taxon>
        <taxon>Morganellaceae</taxon>
        <taxon>Proteus</taxon>
    </lineage>
</organism>
<sequence>MSIKKSSKAKHYKNKTANISPHKQLSTIIDQTPILNEYGEVLEFIIKVNLQKSKDNNVCLTGSARKTIEDAAKQYVLIAQLSHITPQEIKHKITQLSQRNRSHANWKADIGLEVKYNVMAGLATK</sequence>
<protein>
    <submittedName>
        <fullName evidence="1">Uncharacterized protein</fullName>
    </submittedName>
</protein>
<gene>
    <name evidence="1" type="ORF">M997_2411</name>
</gene>
<dbReference type="AlphaFoldDB" id="A0AAJ3HRI6"/>
<proteinExistence type="predicted"/>
<reference evidence="1 2" key="1">
    <citation type="submission" date="2016-04" db="EMBL/GenBank/DDBJ databases">
        <title>ATOL: Assembling a taxonomically balanced genome-scale reconstruction of the evolutionary history of the Enterobacteriaceae.</title>
        <authorList>
            <person name="Plunkett G.III."/>
            <person name="Neeno-Eckwall E.C."/>
            <person name="Glasner J.D."/>
            <person name="Perna N.T."/>
        </authorList>
    </citation>
    <scope>NUCLEOTIDE SEQUENCE [LARGE SCALE GENOMIC DNA]</scope>
    <source>
        <strain evidence="1 2">ATCC 700826</strain>
    </source>
</reference>
<dbReference type="RefSeq" id="WP_064720363.1">
    <property type="nucleotide sequence ID" value="NZ_LXEV01000027.1"/>
</dbReference>